<reference evidence="2 3" key="1">
    <citation type="journal article" date="2007" name="Nature">
        <title>Genome of the marsupial Monodelphis domestica reveals innovation in non-coding sequences.</title>
        <authorList>
            <person name="Mikkelsen T.S."/>
            <person name="Wakefield M.J."/>
            <person name="Aken B."/>
            <person name="Amemiya C.T."/>
            <person name="Chang J.L."/>
            <person name="Duke S."/>
            <person name="Garber M."/>
            <person name="Gentles A.J."/>
            <person name="Goodstadt L."/>
            <person name="Heger A."/>
            <person name="Jurka J."/>
            <person name="Kamal M."/>
            <person name="Mauceli E."/>
            <person name="Searle S.M."/>
            <person name="Sharpe T."/>
            <person name="Baker M.L."/>
            <person name="Batzer M.A."/>
            <person name="Benos P.V."/>
            <person name="Belov K."/>
            <person name="Clamp M."/>
            <person name="Cook A."/>
            <person name="Cuff J."/>
            <person name="Das R."/>
            <person name="Davidow L."/>
            <person name="Deakin J.E."/>
            <person name="Fazzari M.J."/>
            <person name="Glass J.L."/>
            <person name="Grabherr M."/>
            <person name="Greally J.M."/>
            <person name="Gu W."/>
            <person name="Hore T.A."/>
            <person name="Huttley G.A."/>
            <person name="Kleber M."/>
            <person name="Jirtle R.L."/>
            <person name="Koina E."/>
            <person name="Lee J.T."/>
            <person name="Mahony S."/>
            <person name="Marra M.A."/>
            <person name="Miller R.D."/>
            <person name="Nicholls R.D."/>
            <person name="Oda M."/>
            <person name="Papenfuss A.T."/>
            <person name="Parra Z.E."/>
            <person name="Pollock D.D."/>
            <person name="Ray D.A."/>
            <person name="Schein J.E."/>
            <person name="Speed T.P."/>
            <person name="Thompson K."/>
            <person name="VandeBerg J.L."/>
            <person name="Wade C.M."/>
            <person name="Walker J.A."/>
            <person name="Waters P.D."/>
            <person name="Webber C."/>
            <person name="Weidman J.R."/>
            <person name="Xie X."/>
            <person name="Zody M.C."/>
            <person name="Baldwin J."/>
            <person name="Abdouelleil A."/>
            <person name="Abdulkadir J."/>
            <person name="Abebe A."/>
            <person name="Abera B."/>
            <person name="Abreu J."/>
            <person name="Acer S.C."/>
            <person name="Aftuck L."/>
            <person name="Alexander A."/>
            <person name="An P."/>
            <person name="Anderson E."/>
            <person name="Anderson S."/>
            <person name="Arachi H."/>
            <person name="Azer M."/>
            <person name="Bachantsang P."/>
            <person name="Barry A."/>
            <person name="Bayul T."/>
            <person name="Berlin A."/>
            <person name="Bessette D."/>
            <person name="Bloom T."/>
            <person name="Bloom T."/>
            <person name="Boguslavskiy L."/>
            <person name="Bonnet C."/>
            <person name="Boukhgalter B."/>
            <person name="Bourzgui I."/>
            <person name="Brown A."/>
            <person name="Cahill P."/>
            <person name="Channer S."/>
            <person name="Cheshatsang Y."/>
            <person name="Chuda L."/>
            <person name="Citroen M."/>
            <person name="Collymore A."/>
            <person name="Cooke P."/>
            <person name="Costello M."/>
            <person name="D'Aco K."/>
            <person name="Daza R."/>
            <person name="De Haan G."/>
            <person name="DeGray S."/>
            <person name="DeMaso C."/>
            <person name="Dhargay N."/>
            <person name="Dooley K."/>
            <person name="Dooley E."/>
            <person name="Doricent M."/>
            <person name="Dorje P."/>
            <person name="Dorjee K."/>
            <person name="Dupes A."/>
            <person name="Elong R."/>
            <person name="Falk J."/>
            <person name="Farina A."/>
            <person name="Faro S."/>
            <person name="Ferguson D."/>
            <person name="Fisher S."/>
            <person name="Foley C.D."/>
            <person name="Franke A."/>
            <person name="Friedrich D."/>
            <person name="Gadbois L."/>
            <person name="Gearin G."/>
            <person name="Gearin C.R."/>
            <person name="Giannoukos G."/>
            <person name="Goode T."/>
            <person name="Graham J."/>
            <person name="Grandbois E."/>
            <person name="Grewal S."/>
            <person name="Gyaltsen K."/>
            <person name="Hafez N."/>
            <person name="Hagos B."/>
            <person name="Hall J."/>
            <person name="Henson C."/>
            <person name="Hollinger A."/>
            <person name="Honan T."/>
            <person name="Huard M.D."/>
            <person name="Hughes L."/>
            <person name="Hurhula B."/>
            <person name="Husby M.E."/>
            <person name="Kamat A."/>
            <person name="Kanga B."/>
            <person name="Kashin S."/>
            <person name="Khazanovich D."/>
            <person name="Kisner P."/>
            <person name="Lance K."/>
            <person name="Lara M."/>
            <person name="Lee W."/>
            <person name="Lennon N."/>
            <person name="Letendre F."/>
            <person name="LeVine R."/>
            <person name="Lipovsky A."/>
            <person name="Liu X."/>
            <person name="Liu J."/>
            <person name="Liu S."/>
            <person name="Lokyitsang T."/>
            <person name="Lokyitsang Y."/>
            <person name="Lubonja R."/>
            <person name="Lui A."/>
            <person name="MacDonald P."/>
            <person name="Magnisalis V."/>
            <person name="Maru K."/>
            <person name="Matthews C."/>
            <person name="McCusker W."/>
            <person name="McDonough S."/>
            <person name="Mehta T."/>
            <person name="Meldrim J."/>
            <person name="Meneus L."/>
            <person name="Mihai O."/>
            <person name="Mihalev A."/>
            <person name="Mihova T."/>
            <person name="Mittelman R."/>
            <person name="Mlenga V."/>
            <person name="Montmayeur A."/>
            <person name="Mulrain L."/>
            <person name="Navidi A."/>
            <person name="Naylor J."/>
            <person name="Negash T."/>
            <person name="Nguyen T."/>
            <person name="Nguyen N."/>
            <person name="Nicol R."/>
            <person name="Norbu C."/>
            <person name="Norbu N."/>
            <person name="Novod N."/>
            <person name="O'Neill B."/>
            <person name="Osman S."/>
            <person name="Markiewicz E."/>
            <person name="Oyono O.L."/>
            <person name="Patti C."/>
            <person name="Phunkhang P."/>
            <person name="Pierre F."/>
            <person name="Priest M."/>
            <person name="Raghuraman S."/>
            <person name="Rege F."/>
            <person name="Reyes R."/>
            <person name="Rise C."/>
            <person name="Rogov P."/>
            <person name="Ross K."/>
            <person name="Ryan E."/>
            <person name="Settipalli S."/>
            <person name="Shea T."/>
            <person name="Sherpa N."/>
            <person name="Shi L."/>
            <person name="Shih D."/>
            <person name="Sparrow T."/>
            <person name="Spaulding J."/>
            <person name="Stalker J."/>
            <person name="Stange-Thomann N."/>
            <person name="Stavropoulos S."/>
            <person name="Stone C."/>
            <person name="Strader C."/>
            <person name="Tesfaye S."/>
            <person name="Thomson T."/>
            <person name="Thoulutsang Y."/>
            <person name="Thoulutsang D."/>
            <person name="Topham K."/>
            <person name="Topping I."/>
            <person name="Tsamla T."/>
            <person name="Vassiliev H."/>
            <person name="Vo A."/>
            <person name="Wangchuk T."/>
            <person name="Wangdi T."/>
            <person name="Weiand M."/>
            <person name="Wilkinson J."/>
            <person name="Wilson A."/>
            <person name="Yadav S."/>
            <person name="Young G."/>
            <person name="Yu Q."/>
            <person name="Zembek L."/>
            <person name="Zhong D."/>
            <person name="Zimmer A."/>
            <person name="Zwirko Z."/>
            <person name="Jaffe D.B."/>
            <person name="Alvarez P."/>
            <person name="Brockman W."/>
            <person name="Butler J."/>
            <person name="Chin C."/>
            <person name="Gnerre S."/>
            <person name="MacCallum I."/>
            <person name="Graves J.A."/>
            <person name="Ponting C.P."/>
            <person name="Breen M."/>
            <person name="Samollow P.B."/>
            <person name="Lander E.S."/>
            <person name="Lindblad-Toh K."/>
        </authorList>
    </citation>
    <scope>NUCLEOTIDE SEQUENCE [LARGE SCALE GENOMIC DNA]</scope>
</reference>
<dbReference type="GO" id="GO:0008289">
    <property type="term" value="F:lipid binding"/>
    <property type="evidence" value="ECO:0007669"/>
    <property type="project" value="InterPro"/>
</dbReference>
<gene>
    <name evidence="2" type="primary">PMP2</name>
</gene>
<dbReference type="GeneTree" id="ENSGT00940000160445"/>
<accession>A0A5F8GG87</accession>
<reference evidence="2" key="3">
    <citation type="submission" date="2025-09" db="UniProtKB">
        <authorList>
            <consortium name="Ensembl"/>
        </authorList>
    </citation>
    <scope>IDENTIFICATION</scope>
</reference>
<dbReference type="Gene3D" id="2.40.128.20">
    <property type="match status" value="1"/>
</dbReference>
<reference evidence="2" key="2">
    <citation type="submission" date="2025-08" db="UniProtKB">
        <authorList>
            <consortium name="Ensembl"/>
        </authorList>
    </citation>
    <scope>IDENTIFICATION</scope>
</reference>
<dbReference type="InterPro" id="IPR000463">
    <property type="entry name" value="Fatty_acid-bd"/>
</dbReference>
<dbReference type="Proteomes" id="UP000002280">
    <property type="component" value="Chromosome 3"/>
</dbReference>
<dbReference type="SUPFAM" id="SSF50814">
    <property type="entry name" value="Lipocalins"/>
    <property type="match status" value="1"/>
</dbReference>
<keyword evidence="3" id="KW-1185">Reference proteome</keyword>
<protein>
    <submittedName>
        <fullName evidence="2">Peripheral myelin protein 2</fullName>
    </submittedName>
</protein>
<evidence type="ECO:0000259" key="1">
    <source>
        <dbReference type="PROSITE" id="PS00214"/>
    </source>
</evidence>
<name>A0A5F8GG87_MONDO</name>
<dbReference type="InterPro" id="IPR012674">
    <property type="entry name" value="Calycin"/>
</dbReference>
<proteinExistence type="predicted"/>
<organism evidence="2 3">
    <name type="scientific">Monodelphis domestica</name>
    <name type="common">Gray short-tailed opossum</name>
    <dbReference type="NCBI Taxonomy" id="13616"/>
    <lineage>
        <taxon>Eukaryota</taxon>
        <taxon>Metazoa</taxon>
        <taxon>Chordata</taxon>
        <taxon>Craniata</taxon>
        <taxon>Vertebrata</taxon>
        <taxon>Euteleostomi</taxon>
        <taxon>Mammalia</taxon>
        <taxon>Metatheria</taxon>
        <taxon>Didelphimorphia</taxon>
        <taxon>Didelphidae</taxon>
        <taxon>Monodelphis</taxon>
    </lineage>
</organism>
<evidence type="ECO:0000313" key="3">
    <source>
        <dbReference type="Proteomes" id="UP000002280"/>
    </source>
</evidence>
<dbReference type="AlphaFoldDB" id="A0A5F8GG87"/>
<dbReference type="Ensembl" id="ENSMODT00000073763.1">
    <property type="protein sequence ID" value="ENSMODP00000046474.1"/>
    <property type="gene ID" value="ENSMODG00000040370.1"/>
</dbReference>
<dbReference type="PROSITE" id="PS00214">
    <property type="entry name" value="FABP"/>
    <property type="match status" value="1"/>
</dbReference>
<sequence length="68" mass="7957">MCNRFVGTWKLVSSENFEDYMKALDNYNLRQRSTESGSEMGWQRDYNKEKVGGWKNGGGMQDERSCLH</sequence>
<evidence type="ECO:0000313" key="2">
    <source>
        <dbReference type="Ensembl" id="ENSMODP00000046474.1"/>
    </source>
</evidence>
<feature type="domain" description="Cytosolic fatty-acid binding proteins" evidence="1">
    <location>
        <begin position="7"/>
        <end position="24"/>
    </location>
</feature>
<dbReference type="Bgee" id="ENSMODG00000040370">
    <property type="expression patterns" value="Expressed in spermatocyte and 8 other cell types or tissues"/>
</dbReference>